<evidence type="ECO:0000256" key="16">
    <source>
        <dbReference type="PIRSR" id="PIRSR606689-2"/>
    </source>
</evidence>
<evidence type="ECO:0000256" key="9">
    <source>
        <dbReference type="ARBA" id="ARBA00022892"/>
    </source>
</evidence>
<evidence type="ECO:0000256" key="13">
    <source>
        <dbReference type="ARBA" id="ARBA00047660"/>
    </source>
</evidence>
<evidence type="ECO:0000313" key="17">
    <source>
        <dbReference type="Ensembl" id="ENSSGRP00000015131.1"/>
    </source>
</evidence>
<evidence type="ECO:0000256" key="10">
    <source>
        <dbReference type="ARBA" id="ARBA00022927"/>
    </source>
</evidence>
<dbReference type="SUPFAM" id="SSF52540">
    <property type="entry name" value="P-loop containing nucleoside triphosphate hydrolases"/>
    <property type="match status" value="1"/>
</dbReference>
<keyword evidence="16" id="KW-0479">Metal-binding</keyword>
<keyword evidence="6" id="KW-0813">Transport</keyword>
<dbReference type="GO" id="GO:0046872">
    <property type="term" value="F:metal ion binding"/>
    <property type="evidence" value="ECO:0007669"/>
    <property type="project" value="UniProtKB-KW"/>
</dbReference>
<dbReference type="InParanoid" id="A0A672KWU1"/>
<dbReference type="PANTHER" id="PTHR45684">
    <property type="entry name" value="RE74312P"/>
    <property type="match status" value="1"/>
</dbReference>
<comment type="subcellular location">
    <subcellularLocation>
        <location evidence="1">Endoplasmic reticulum</location>
    </subcellularLocation>
    <subcellularLocation>
        <location evidence="2">Golgi apparatus</location>
    </subcellularLocation>
    <subcellularLocation>
        <location evidence="3">Lysosome membrane</location>
    </subcellularLocation>
</comment>
<dbReference type="GO" id="GO:0005794">
    <property type="term" value="C:Golgi apparatus"/>
    <property type="evidence" value="ECO:0007669"/>
    <property type="project" value="UniProtKB-SubCell"/>
</dbReference>
<keyword evidence="12 15" id="KW-0342">GTP-binding</keyword>
<evidence type="ECO:0000256" key="8">
    <source>
        <dbReference type="ARBA" id="ARBA00022824"/>
    </source>
</evidence>
<protein>
    <recommendedName>
        <fullName evidence="5">small monomeric GTPase</fullName>
        <ecNumber evidence="5">3.6.5.2</ecNumber>
    </recommendedName>
</protein>
<evidence type="ECO:0000256" key="15">
    <source>
        <dbReference type="PIRSR" id="PIRSR606689-1"/>
    </source>
</evidence>
<dbReference type="InterPro" id="IPR027417">
    <property type="entry name" value="P-loop_NTPase"/>
</dbReference>
<reference evidence="17" key="1">
    <citation type="submission" date="2025-08" db="UniProtKB">
        <authorList>
            <consortium name="Ensembl"/>
        </authorList>
    </citation>
    <scope>IDENTIFICATION</scope>
</reference>
<accession>A0A672KWU1</accession>
<evidence type="ECO:0000256" key="4">
    <source>
        <dbReference type="ARBA" id="ARBA00007507"/>
    </source>
</evidence>
<dbReference type="Pfam" id="PF00025">
    <property type="entry name" value="Arf"/>
    <property type="match status" value="1"/>
</dbReference>
<feature type="binding site" evidence="16">
    <location>
        <position position="53"/>
    </location>
    <ligand>
        <name>Mg(2+)</name>
        <dbReference type="ChEBI" id="CHEBI:18420"/>
    </ligand>
</feature>
<dbReference type="EC" id="3.6.5.2" evidence="5"/>
<keyword evidence="16" id="KW-0460">Magnesium</keyword>
<evidence type="ECO:0000256" key="2">
    <source>
        <dbReference type="ARBA" id="ARBA00004555"/>
    </source>
</evidence>
<keyword evidence="7 14" id="KW-0547">Nucleotide-binding</keyword>
<evidence type="ECO:0000313" key="18">
    <source>
        <dbReference type="Proteomes" id="UP000472262"/>
    </source>
</evidence>
<feature type="binding site" evidence="16">
    <location>
        <position position="36"/>
    </location>
    <ligand>
        <name>Mg(2+)</name>
        <dbReference type="ChEBI" id="CHEBI:18420"/>
    </ligand>
</feature>
<feature type="binding site" evidence="14">
    <location>
        <position position="37"/>
    </location>
    <ligand>
        <name>GTP</name>
        <dbReference type="ChEBI" id="CHEBI:37565"/>
    </ligand>
</feature>
<keyword evidence="18" id="KW-1185">Reference proteome</keyword>
<feature type="binding site" evidence="14">
    <location>
        <position position="35"/>
    </location>
    <ligand>
        <name>GTP</name>
        <dbReference type="ChEBI" id="CHEBI:37565"/>
    </ligand>
</feature>
<keyword evidence="9" id="KW-0931">ER-Golgi transport</keyword>
<evidence type="ECO:0000256" key="3">
    <source>
        <dbReference type="ARBA" id="ARBA00004656"/>
    </source>
</evidence>
<dbReference type="GO" id="GO:0005783">
    <property type="term" value="C:endoplasmic reticulum"/>
    <property type="evidence" value="ECO:0007669"/>
    <property type="project" value="UniProtKB-SubCell"/>
</dbReference>
<evidence type="ECO:0000256" key="11">
    <source>
        <dbReference type="ARBA" id="ARBA00023034"/>
    </source>
</evidence>
<dbReference type="AlphaFoldDB" id="A0A672KWU1"/>
<name>A0A672KWU1_SINGR</name>
<dbReference type="GO" id="GO:0005525">
    <property type="term" value="F:GTP binding"/>
    <property type="evidence" value="ECO:0007669"/>
    <property type="project" value="UniProtKB-KW"/>
</dbReference>
<dbReference type="PRINTS" id="PR00328">
    <property type="entry name" value="SAR1GTPBP"/>
</dbReference>
<organism evidence="17 18">
    <name type="scientific">Sinocyclocheilus grahami</name>
    <name type="common">Dianchi golden-line fish</name>
    <name type="synonym">Barbus grahami</name>
    <dbReference type="NCBI Taxonomy" id="75366"/>
    <lineage>
        <taxon>Eukaryota</taxon>
        <taxon>Metazoa</taxon>
        <taxon>Chordata</taxon>
        <taxon>Craniata</taxon>
        <taxon>Vertebrata</taxon>
        <taxon>Euteleostomi</taxon>
        <taxon>Actinopterygii</taxon>
        <taxon>Neopterygii</taxon>
        <taxon>Teleostei</taxon>
        <taxon>Ostariophysi</taxon>
        <taxon>Cypriniformes</taxon>
        <taxon>Cyprinidae</taxon>
        <taxon>Cyprininae</taxon>
        <taxon>Sinocyclocheilus</taxon>
    </lineage>
</organism>
<evidence type="ECO:0000256" key="12">
    <source>
        <dbReference type="ARBA" id="ARBA00023134"/>
    </source>
</evidence>
<reference evidence="17" key="2">
    <citation type="submission" date="2025-09" db="UniProtKB">
        <authorList>
            <consortium name="Ensembl"/>
        </authorList>
    </citation>
    <scope>IDENTIFICATION</scope>
</reference>
<keyword evidence="11" id="KW-0333">Golgi apparatus</keyword>
<dbReference type="GO" id="GO:0005765">
    <property type="term" value="C:lysosomal membrane"/>
    <property type="evidence" value="ECO:0007669"/>
    <property type="project" value="UniProtKB-SubCell"/>
</dbReference>
<sequence length="135" mass="14781">ASVCHVLKSRLSLFVSGLYKKSGRLVFLGLGNAGKTTLLHMLNEHRLGLHVPTFDPTSEVLRIAGVTFSSCDLTRGEWRKLLPAMSGIVFLVDCADYARLPESKTELDVSFILSPAISAFKLHEIFGLYGQTTGK</sequence>
<dbReference type="GO" id="GO:0003925">
    <property type="term" value="F:G protein activity"/>
    <property type="evidence" value="ECO:0007669"/>
    <property type="project" value="UniProtKB-EC"/>
</dbReference>
<evidence type="ECO:0000256" key="1">
    <source>
        <dbReference type="ARBA" id="ARBA00004240"/>
    </source>
</evidence>
<comment type="catalytic activity">
    <reaction evidence="13">
        <text>GTP + H2O = GDP + phosphate + H(+)</text>
        <dbReference type="Rhea" id="RHEA:19669"/>
        <dbReference type="ChEBI" id="CHEBI:15377"/>
        <dbReference type="ChEBI" id="CHEBI:15378"/>
        <dbReference type="ChEBI" id="CHEBI:37565"/>
        <dbReference type="ChEBI" id="CHEBI:43474"/>
        <dbReference type="ChEBI" id="CHEBI:58189"/>
        <dbReference type="EC" id="3.6.5.2"/>
    </reaction>
    <physiologicalReaction direction="left-to-right" evidence="13">
        <dbReference type="Rhea" id="RHEA:19670"/>
    </physiologicalReaction>
</comment>
<dbReference type="Proteomes" id="UP000472262">
    <property type="component" value="Unassembled WGS sequence"/>
</dbReference>
<feature type="binding site" evidence="15">
    <location>
        <begin position="29"/>
        <end position="36"/>
    </location>
    <ligand>
        <name>GTP</name>
        <dbReference type="ChEBI" id="CHEBI:37565"/>
    </ligand>
</feature>
<feature type="binding site" evidence="14">
    <location>
        <position position="36"/>
    </location>
    <ligand>
        <name>GTP</name>
        <dbReference type="ChEBI" id="CHEBI:37565"/>
    </ligand>
</feature>
<dbReference type="SMART" id="SM00178">
    <property type="entry name" value="SAR"/>
    <property type="match status" value="1"/>
</dbReference>
<evidence type="ECO:0000256" key="14">
    <source>
        <dbReference type="PIRSR" id="PIRSR606687-2"/>
    </source>
</evidence>
<keyword evidence="10" id="KW-0653">Protein transport</keyword>
<dbReference type="Ensembl" id="ENSSGRT00000016360.1">
    <property type="protein sequence ID" value="ENSSGRP00000015131.1"/>
    <property type="gene ID" value="ENSSGRG00000009392.1"/>
</dbReference>
<evidence type="ECO:0000256" key="6">
    <source>
        <dbReference type="ARBA" id="ARBA00022448"/>
    </source>
</evidence>
<feature type="binding site" evidence="14">
    <location>
        <position position="32"/>
    </location>
    <ligand>
        <name>GTP</name>
        <dbReference type="ChEBI" id="CHEBI:37565"/>
    </ligand>
</feature>
<dbReference type="Gene3D" id="3.40.50.300">
    <property type="entry name" value="P-loop containing nucleotide triphosphate hydrolases"/>
    <property type="match status" value="1"/>
</dbReference>
<evidence type="ECO:0000256" key="5">
    <source>
        <dbReference type="ARBA" id="ARBA00011984"/>
    </source>
</evidence>
<comment type="similarity">
    <text evidence="4">Belongs to the small GTPase superfamily. SAR1 family.</text>
</comment>
<dbReference type="InterPro" id="IPR006689">
    <property type="entry name" value="Small_GTPase_ARF/SAR"/>
</dbReference>
<proteinExistence type="inferred from homology"/>
<dbReference type="GO" id="GO:0006886">
    <property type="term" value="P:intracellular protein transport"/>
    <property type="evidence" value="ECO:0007669"/>
    <property type="project" value="InterPro"/>
</dbReference>
<dbReference type="GO" id="GO:0016192">
    <property type="term" value="P:vesicle-mediated transport"/>
    <property type="evidence" value="ECO:0007669"/>
    <property type="project" value="UniProtKB-KW"/>
</dbReference>
<dbReference type="InterPro" id="IPR006687">
    <property type="entry name" value="Small_GTPase_SAR1"/>
</dbReference>
<evidence type="ECO:0000256" key="7">
    <source>
        <dbReference type="ARBA" id="ARBA00022741"/>
    </source>
</evidence>
<keyword evidence="8" id="KW-0256">Endoplasmic reticulum</keyword>
<feature type="binding site" evidence="14">
    <location>
        <position position="34"/>
    </location>
    <ligand>
        <name>GTP</name>
        <dbReference type="ChEBI" id="CHEBI:37565"/>
    </ligand>
</feature>